<dbReference type="OrthoDB" id="418245at2759"/>
<keyword evidence="3" id="KW-1015">Disulfide bond</keyword>
<dbReference type="PANTHER" id="PTHR46490">
    <property type="entry name" value="C-TYPE LECTIN DOMAIN FAMILY 12 MEMBER A-RELATED"/>
    <property type="match status" value="1"/>
</dbReference>
<keyword evidence="9" id="KW-1185">Reference proteome</keyword>
<dbReference type="GO" id="GO:0030246">
    <property type="term" value="F:carbohydrate binding"/>
    <property type="evidence" value="ECO:0007669"/>
    <property type="project" value="UniProtKB-KW"/>
</dbReference>
<dbReference type="CDD" id="cd03593">
    <property type="entry name" value="CLECT_NK_receptors_like"/>
    <property type="match status" value="1"/>
</dbReference>
<dbReference type="Proteomes" id="UP000314987">
    <property type="component" value="Unassembled WGS sequence"/>
</dbReference>
<feature type="transmembrane region" description="Helical" evidence="6">
    <location>
        <begin position="50"/>
        <end position="73"/>
    </location>
</feature>
<dbReference type="SUPFAM" id="SSF56436">
    <property type="entry name" value="C-type lectin-like"/>
    <property type="match status" value="1"/>
</dbReference>
<name>A0A4X2KIA7_VOMUR</name>
<dbReference type="GO" id="GO:0007165">
    <property type="term" value="P:signal transduction"/>
    <property type="evidence" value="ECO:0007669"/>
    <property type="project" value="TreeGrafter"/>
</dbReference>
<evidence type="ECO:0000256" key="4">
    <source>
        <dbReference type="ARBA" id="ARBA00023180"/>
    </source>
</evidence>
<evidence type="ECO:0000256" key="6">
    <source>
        <dbReference type="SAM" id="Phobius"/>
    </source>
</evidence>
<keyword evidence="2" id="KW-0430">Lectin</keyword>
<dbReference type="GO" id="GO:0004888">
    <property type="term" value="F:transmembrane signaling receptor activity"/>
    <property type="evidence" value="ECO:0007669"/>
    <property type="project" value="TreeGrafter"/>
</dbReference>
<dbReference type="InterPro" id="IPR016187">
    <property type="entry name" value="CTDL_fold"/>
</dbReference>
<evidence type="ECO:0000259" key="7">
    <source>
        <dbReference type="PROSITE" id="PS50041"/>
    </source>
</evidence>
<protein>
    <submittedName>
        <fullName evidence="8">C-type lectin domain family 1 member A</fullName>
    </submittedName>
</protein>
<dbReference type="InterPro" id="IPR052309">
    <property type="entry name" value="C-type_Lectin_Domain_Fam1"/>
</dbReference>
<reference evidence="9" key="1">
    <citation type="submission" date="2018-12" db="EMBL/GenBank/DDBJ databases">
        <authorList>
            <person name="Yazar S."/>
        </authorList>
    </citation>
    <scope>NUCLEOTIDE SEQUENCE [LARGE SCALE GENOMIC DNA]</scope>
</reference>
<dbReference type="PANTHER" id="PTHR46490:SF1">
    <property type="entry name" value="C-TYPE LECTIN DOMAIN FAMILY 1 MEMBER A"/>
    <property type="match status" value="1"/>
</dbReference>
<keyword evidence="4" id="KW-0325">Glycoprotein</keyword>
<dbReference type="AlphaFoldDB" id="A0A4X2KIA7"/>
<keyword evidence="5" id="KW-0175">Coiled coil</keyword>
<gene>
    <name evidence="8" type="primary">CLEC1A</name>
</gene>
<dbReference type="InterPro" id="IPR033992">
    <property type="entry name" value="NKR-like_CTLD"/>
</dbReference>
<dbReference type="PROSITE" id="PS50041">
    <property type="entry name" value="C_TYPE_LECTIN_2"/>
    <property type="match status" value="1"/>
</dbReference>
<reference evidence="8" key="2">
    <citation type="submission" date="2025-08" db="UniProtKB">
        <authorList>
            <consortium name="Ensembl"/>
        </authorList>
    </citation>
    <scope>IDENTIFICATION</scope>
</reference>
<reference evidence="8" key="3">
    <citation type="submission" date="2025-09" db="UniProtKB">
        <authorList>
            <consortium name="Ensembl"/>
        </authorList>
    </citation>
    <scope>IDENTIFICATION</scope>
</reference>
<dbReference type="InterPro" id="IPR016186">
    <property type="entry name" value="C-type_lectin-like/link_sf"/>
</dbReference>
<keyword evidence="6" id="KW-1133">Transmembrane helix</keyword>
<evidence type="ECO:0000256" key="2">
    <source>
        <dbReference type="ARBA" id="ARBA00022734"/>
    </source>
</evidence>
<dbReference type="STRING" id="29139.ENSVURP00010009706"/>
<evidence type="ECO:0000313" key="8">
    <source>
        <dbReference type="Ensembl" id="ENSVURP00010009706.1"/>
    </source>
</evidence>
<dbReference type="SMART" id="SM00034">
    <property type="entry name" value="CLECT"/>
    <property type="match status" value="1"/>
</dbReference>
<feature type="domain" description="C-type lectin" evidence="7">
    <location>
        <begin position="144"/>
        <end position="258"/>
    </location>
</feature>
<dbReference type="InterPro" id="IPR001304">
    <property type="entry name" value="C-type_lectin-like"/>
</dbReference>
<comment type="subcellular location">
    <subcellularLocation>
        <location evidence="1">Membrane</location>
        <topology evidence="1">Single-pass membrane protein</topology>
    </subcellularLocation>
</comment>
<evidence type="ECO:0000256" key="5">
    <source>
        <dbReference type="SAM" id="Coils"/>
    </source>
</evidence>
<dbReference type="OMA" id="GWYWEDG"/>
<dbReference type="GeneTree" id="ENSGT00940000161945"/>
<feature type="coiled-coil region" evidence="5">
    <location>
        <begin position="86"/>
        <end position="120"/>
    </location>
</feature>
<dbReference type="Gene3D" id="3.10.100.10">
    <property type="entry name" value="Mannose-Binding Protein A, subunit A"/>
    <property type="match status" value="1"/>
</dbReference>
<dbReference type="Ensembl" id="ENSVURT00010011016.1">
    <property type="protein sequence ID" value="ENSVURP00010009706.1"/>
    <property type="gene ID" value="ENSVURG00010007518.1"/>
</dbReference>
<organism evidence="8 9">
    <name type="scientific">Vombatus ursinus</name>
    <name type="common">Common wombat</name>
    <dbReference type="NCBI Taxonomy" id="29139"/>
    <lineage>
        <taxon>Eukaryota</taxon>
        <taxon>Metazoa</taxon>
        <taxon>Chordata</taxon>
        <taxon>Craniata</taxon>
        <taxon>Vertebrata</taxon>
        <taxon>Euteleostomi</taxon>
        <taxon>Mammalia</taxon>
        <taxon>Metatheria</taxon>
        <taxon>Diprotodontia</taxon>
        <taxon>Vombatidae</taxon>
        <taxon>Vombatus</taxon>
    </lineage>
</organism>
<accession>A0A4X2KIA7</accession>
<keyword evidence="6" id="KW-0472">Membrane</keyword>
<evidence type="ECO:0000256" key="1">
    <source>
        <dbReference type="ARBA" id="ARBA00004167"/>
    </source>
</evidence>
<evidence type="ECO:0000313" key="9">
    <source>
        <dbReference type="Proteomes" id="UP000314987"/>
    </source>
</evidence>
<proteinExistence type="predicted"/>
<dbReference type="GO" id="GO:0005886">
    <property type="term" value="C:plasma membrane"/>
    <property type="evidence" value="ECO:0007669"/>
    <property type="project" value="TreeGrafter"/>
</dbReference>
<sequence length="270" mass="30954">MQAKYNSTLDMLDDDGETTLSLHSQALTIAQRPESKNTGYPTTSPSWRPVALILLTLCLVLLIGLGVLGLEFFQLSQLSITQRDILTQKEESLGNLSRQLHSLQAQNRKLTDTLQHLAKKLCRELYNKTGEHRCSPCPKKWKWHKDSCYCFSKESNTWQGCEHFCTAENSTLLKIETQDVLEFVMPQSYSQFFYSYWTGLSRNGSGNPWLWMDGSLHSFDLFDIAIDFSSLRSWDCVTILNGRAFSKDCKELRRCACQRTAAVVMPEWLE</sequence>
<evidence type="ECO:0000256" key="3">
    <source>
        <dbReference type="ARBA" id="ARBA00023157"/>
    </source>
</evidence>
<keyword evidence="6" id="KW-0812">Transmembrane</keyword>
<dbReference type="Pfam" id="PF00059">
    <property type="entry name" value="Lectin_C"/>
    <property type="match status" value="1"/>
</dbReference>